<sequence>MEEQDDTNLLEPLEEAGDASQRLVDLLNDPLDDVKVDTVPASLVALEDAEAIETCVRVVRNRPIEDSGLVRVIIKSGLERGEKLWSKIEEDVRKDLPEERAWGTVSPQAVEEALERTLGNDATTKAAVSHIIQLHDLHRRLETFSLISPSAEAGPSNTSQSSKKPEHEEPAAADGMELDDPWAQADDEDDAADVEDPWESSSIRSAASKRSTKSSHLASSPSNEDEVAPITLASFMADPLAESACTIAATGASRALTILFTRHHSELWPYRYGILKVVPPWMPPAELSATGILPRVTNDEEDVALPEPPTSLLDLMPDSYHLPLSTLPTAPRRKEGEVRQWYLSRIDMLDTLGLLDVQLAWIQHGASLGVTELDAVGEELSLLSRLVYDAHLSTPQQSQWSLSSWRSSNPEQIIQGYLSNATPGSIVDDIRRLVLPYLYVLESKAERAGEPHAELISNHLHDIILSLPLKLALPIFEASKATLPQSERVVKNDQVVARLALACLYGSNTRSDWSTMSAIFECLPVWDVSGGDPESDKEATSTTLDSIATFVRPTRAGAHPPTAKDLFIFFAPLPFASLSRALDILDVHLESGEILARWDTAVQLRFLLQSARNKEDQMELAEKMVRRQSRGPHSEQRWWALWGDMKKLAGGEDALLRGAFGVLSHQEMIRIYLGGVFASGKFDIVRNIIKRLEAEEDIPQGMLESVALQTSREFYENAEIGNIHTGEMKSAYDCLGVVPTSQAITDERDFIEATSRLTTFSLKSPSGRGSLSPLEIRHAKSRLDLVKQVLESSDDAFRHPDLILDLTDKLGYKGDVSARVRILALLSASATRNGEYDLAYEHTQTMFALSSRKNVDSEVVWRALLDLGQQTEFAEVDKRMTLLGQALEVCPAEEVPAILAIWRKVEQGQIKLAEAAKRRRKTGIRSTAPTTKRPFSPSSPNSRSSSRVPDQERVLGSRTAARAARLAMGFAGNHPILRGIAAPSPILGSSPTHSQGGFSPQVPFPEDSGRRSNDSDRPSFGAIFDGAGVKAGTAEAERVRQQARKALVRGVGWLLGADERELQQEH</sequence>
<feature type="compositionally biased region" description="Basic and acidic residues" evidence="5">
    <location>
        <begin position="1007"/>
        <end position="1017"/>
    </location>
</feature>
<protein>
    <submittedName>
        <fullName evidence="7">Secretory pathway protein Sec39-domain-containing protein</fullName>
    </submittedName>
</protein>
<evidence type="ECO:0000256" key="5">
    <source>
        <dbReference type="SAM" id="MobiDB-lite"/>
    </source>
</evidence>
<feature type="region of interest" description="Disordered" evidence="5">
    <location>
        <begin position="982"/>
        <end position="1036"/>
    </location>
</feature>
<comment type="subcellular location">
    <subcellularLocation>
        <location evidence="1">Endoplasmic reticulum</location>
    </subcellularLocation>
</comment>
<dbReference type="PANTHER" id="PTHR15922">
    <property type="entry name" value="NEUROBLASTOMA-AMPLIFIED SEQUENCE"/>
    <property type="match status" value="1"/>
</dbReference>
<name>A0AAD9FIP6_PAPLA</name>
<dbReference type="PANTHER" id="PTHR15922:SF2">
    <property type="entry name" value="NBAS SUBUNIT OF NRZ TETHERING COMPLEX"/>
    <property type="match status" value="1"/>
</dbReference>
<keyword evidence="3" id="KW-0256">Endoplasmic reticulum</keyword>
<dbReference type="GO" id="GO:0006890">
    <property type="term" value="P:retrograde vesicle-mediated transport, Golgi to endoplasmic reticulum"/>
    <property type="evidence" value="ECO:0007669"/>
    <property type="project" value="InterPro"/>
</dbReference>
<keyword evidence="8" id="KW-1185">Reference proteome</keyword>
<organism evidence="7 8">
    <name type="scientific">Papiliotrema laurentii</name>
    <name type="common">Cryptococcus laurentii</name>
    <dbReference type="NCBI Taxonomy" id="5418"/>
    <lineage>
        <taxon>Eukaryota</taxon>
        <taxon>Fungi</taxon>
        <taxon>Dikarya</taxon>
        <taxon>Basidiomycota</taxon>
        <taxon>Agaricomycotina</taxon>
        <taxon>Tremellomycetes</taxon>
        <taxon>Tremellales</taxon>
        <taxon>Rhynchogastremaceae</taxon>
        <taxon>Papiliotrema</taxon>
    </lineage>
</organism>
<feature type="compositionally biased region" description="Polar residues" evidence="5">
    <location>
        <begin position="987"/>
        <end position="998"/>
    </location>
</feature>
<dbReference type="Pfam" id="PF08314">
    <property type="entry name" value="Sec39"/>
    <property type="match status" value="1"/>
</dbReference>
<accession>A0AAD9FIP6</accession>
<feature type="compositionally biased region" description="Low complexity" evidence="5">
    <location>
        <begin position="933"/>
        <end position="947"/>
    </location>
</feature>
<evidence type="ECO:0000313" key="7">
    <source>
        <dbReference type="EMBL" id="KAK1920815.1"/>
    </source>
</evidence>
<evidence type="ECO:0000256" key="1">
    <source>
        <dbReference type="ARBA" id="ARBA00004240"/>
    </source>
</evidence>
<feature type="domain" description="Sec39" evidence="6">
    <location>
        <begin position="323"/>
        <end position="912"/>
    </location>
</feature>
<keyword evidence="4" id="KW-0653">Protein transport</keyword>
<dbReference type="GO" id="GO:0000149">
    <property type="term" value="F:SNARE binding"/>
    <property type="evidence" value="ECO:0007669"/>
    <property type="project" value="TreeGrafter"/>
</dbReference>
<dbReference type="AlphaFoldDB" id="A0AAD9FIP6"/>
<reference evidence="7" key="1">
    <citation type="submission" date="2023-02" db="EMBL/GenBank/DDBJ databases">
        <title>Identification and recombinant expression of a fungal hydrolase from Papiliotrema laurentii that hydrolyzes apple cutin and clears colloidal polyester polyurethane.</title>
        <authorList>
            <consortium name="DOE Joint Genome Institute"/>
            <person name="Roman V.A."/>
            <person name="Bojanowski C."/>
            <person name="Crable B.R."/>
            <person name="Wagner D.N."/>
            <person name="Hung C.S."/>
            <person name="Nadeau L.J."/>
            <person name="Schratz L."/>
            <person name="Haridas S."/>
            <person name="Pangilinan J."/>
            <person name="Lipzen A."/>
            <person name="Na H."/>
            <person name="Yan M."/>
            <person name="Ng V."/>
            <person name="Grigoriev I.V."/>
            <person name="Spatafora J.W."/>
            <person name="Barlow D."/>
            <person name="Biffinger J."/>
            <person name="Kelley-Loughnane N."/>
            <person name="Varaljay V.A."/>
            <person name="Crookes-Goodson W.J."/>
        </authorList>
    </citation>
    <scope>NUCLEOTIDE SEQUENCE</scope>
    <source>
        <strain evidence="7">5307AH</strain>
    </source>
</reference>
<evidence type="ECO:0000256" key="4">
    <source>
        <dbReference type="ARBA" id="ARBA00022927"/>
    </source>
</evidence>
<feature type="region of interest" description="Disordered" evidence="5">
    <location>
        <begin position="915"/>
        <end position="957"/>
    </location>
</feature>
<dbReference type="GO" id="GO:0070939">
    <property type="term" value="C:Dsl1/NZR complex"/>
    <property type="evidence" value="ECO:0007669"/>
    <property type="project" value="TreeGrafter"/>
</dbReference>
<dbReference type="Proteomes" id="UP001182556">
    <property type="component" value="Unassembled WGS sequence"/>
</dbReference>
<dbReference type="GO" id="GO:0015031">
    <property type="term" value="P:protein transport"/>
    <property type="evidence" value="ECO:0007669"/>
    <property type="project" value="UniProtKB-KW"/>
</dbReference>
<evidence type="ECO:0000313" key="8">
    <source>
        <dbReference type="Proteomes" id="UP001182556"/>
    </source>
</evidence>
<feature type="region of interest" description="Disordered" evidence="5">
    <location>
        <begin position="147"/>
        <end position="225"/>
    </location>
</feature>
<evidence type="ECO:0000256" key="3">
    <source>
        <dbReference type="ARBA" id="ARBA00022824"/>
    </source>
</evidence>
<proteinExistence type="predicted"/>
<dbReference type="InterPro" id="IPR013244">
    <property type="entry name" value="Sec39_domain"/>
</dbReference>
<evidence type="ECO:0000256" key="2">
    <source>
        <dbReference type="ARBA" id="ARBA00022448"/>
    </source>
</evidence>
<dbReference type="EMBL" id="JAODAN010000012">
    <property type="protein sequence ID" value="KAK1920815.1"/>
    <property type="molecule type" value="Genomic_DNA"/>
</dbReference>
<gene>
    <name evidence="7" type="ORF">DB88DRAFT_513560</name>
</gene>
<keyword evidence="2" id="KW-0813">Transport</keyword>
<comment type="caution">
    <text evidence="7">The sequence shown here is derived from an EMBL/GenBank/DDBJ whole genome shotgun (WGS) entry which is preliminary data.</text>
</comment>
<feature type="compositionally biased region" description="Low complexity" evidence="5">
    <location>
        <begin position="200"/>
        <end position="209"/>
    </location>
</feature>
<feature type="compositionally biased region" description="Acidic residues" evidence="5">
    <location>
        <begin position="176"/>
        <end position="198"/>
    </location>
</feature>
<evidence type="ECO:0000259" key="6">
    <source>
        <dbReference type="Pfam" id="PF08314"/>
    </source>
</evidence>